<name>A0AAN9PZW0_CANGL</name>
<comment type="caution">
    <text evidence="3">The sequence shown here is derived from an EMBL/GenBank/DDBJ whole genome shotgun (WGS) entry which is preliminary data.</text>
</comment>
<keyword evidence="1" id="KW-0812">Transmembrane</keyword>
<keyword evidence="1" id="KW-1133">Transmembrane helix</keyword>
<keyword evidence="2" id="KW-0732">Signal</keyword>
<feature type="signal peptide" evidence="2">
    <location>
        <begin position="1"/>
        <end position="31"/>
    </location>
</feature>
<evidence type="ECO:0000256" key="1">
    <source>
        <dbReference type="SAM" id="Phobius"/>
    </source>
</evidence>
<dbReference type="Proteomes" id="UP001367508">
    <property type="component" value="Unassembled WGS sequence"/>
</dbReference>
<keyword evidence="1" id="KW-0472">Membrane</keyword>
<evidence type="ECO:0008006" key="5">
    <source>
        <dbReference type="Google" id="ProtNLM"/>
    </source>
</evidence>
<feature type="chain" id="PRO_5042903306" description="Transmembrane protein" evidence="2">
    <location>
        <begin position="32"/>
        <end position="137"/>
    </location>
</feature>
<feature type="transmembrane region" description="Helical" evidence="1">
    <location>
        <begin position="113"/>
        <end position="134"/>
    </location>
</feature>
<evidence type="ECO:0000256" key="2">
    <source>
        <dbReference type="SAM" id="SignalP"/>
    </source>
</evidence>
<sequence>MCVFSSSSEIHGQPLNTTLLLLLILLPYSSAFPSLSLPSRHPTPLQPTLSSSHSFHLQPPFSNTSITNLSTSLSTYFNLNNLKTLLISSLARKLYKLIRLSMRSKILSGNNDTLITLIIAFCSGYVISVLQFSMTVC</sequence>
<proteinExistence type="predicted"/>
<reference evidence="3 4" key="1">
    <citation type="submission" date="2024-01" db="EMBL/GenBank/DDBJ databases">
        <title>The genomes of 5 underutilized Papilionoideae crops provide insights into root nodulation and disease resistanc.</title>
        <authorList>
            <person name="Jiang F."/>
        </authorList>
    </citation>
    <scope>NUCLEOTIDE SEQUENCE [LARGE SCALE GENOMIC DNA]</scope>
    <source>
        <strain evidence="3">LVBAO_FW01</strain>
        <tissue evidence="3">Leaves</tissue>
    </source>
</reference>
<keyword evidence="4" id="KW-1185">Reference proteome</keyword>
<gene>
    <name evidence="3" type="ORF">VNO77_32848</name>
</gene>
<dbReference type="EMBL" id="JAYMYQ010000008">
    <property type="protein sequence ID" value="KAK7314328.1"/>
    <property type="molecule type" value="Genomic_DNA"/>
</dbReference>
<organism evidence="3 4">
    <name type="scientific">Canavalia gladiata</name>
    <name type="common">Sword bean</name>
    <name type="synonym">Dolichos gladiatus</name>
    <dbReference type="NCBI Taxonomy" id="3824"/>
    <lineage>
        <taxon>Eukaryota</taxon>
        <taxon>Viridiplantae</taxon>
        <taxon>Streptophyta</taxon>
        <taxon>Embryophyta</taxon>
        <taxon>Tracheophyta</taxon>
        <taxon>Spermatophyta</taxon>
        <taxon>Magnoliopsida</taxon>
        <taxon>eudicotyledons</taxon>
        <taxon>Gunneridae</taxon>
        <taxon>Pentapetalae</taxon>
        <taxon>rosids</taxon>
        <taxon>fabids</taxon>
        <taxon>Fabales</taxon>
        <taxon>Fabaceae</taxon>
        <taxon>Papilionoideae</taxon>
        <taxon>50 kb inversion clade</taxon>
        <taxon>NPAAA clade</taxon>
        <taxon>indigoferoid/millettioid clade</taxon>
        <taxon>Phaseoleae</taxon>
        <taxon>Canavalia</taxon>
    </lineage>
</organism>
<dbReference type="AlphaFoldDB" id="A0AAN9PZW0"/>
<accession>A0AAN9PZW0</accession>
<evidence type="ECO:0000313" key="4">
    <source>
        <dbReference type="Proteomes" id="UP001367508"/>
    </source>
</evidence>
<evidence type="ECO:0000313" key="3">
    <source>
        <dbReference type="EMBL" id="KAK7314328.1"/>
    </source>
</evidence>
<protein>
    <recommendedName>
        <fullName evidence="5">Transmembrane protein</fullName>
    </recommendedName>
</protein>